<keyword evidence="2" id="KW-1185">Reference proteome</keyword>
<dbReference type="AlphaFoldDB" id="A0A7C9LX08"/>
<dbReference type="RefSeq" id="WP_155840315.1">
    <property type="nucleotide sequence ID" value="NZ_BAAAIA010000009.1"/>
</dbReference>
<evidence type="ECO:0000313" key="2">
    <source>
        <dbReference type="Proteomes" id="UP000480122"/>
    </source>
</evidence>
<organism evidence="1 2">
    <name type="scientific">Agromyces luteolus</name>
    <dbReference type="NCBI Taxonomy" id="88373"/>
    <lineage>
        <taxon>Bacteria</taxon>
        <taxon>Bacillati</taxon>
        <taxon>Actinomycetota</taxon>
        <taxon>Actinomycetes</taxon>
        <taxon>Micrococcales</taxon>
        <taxon>Microbacteriaceae</taxon>
        <taxon>Agromyces</taxon>
    </lineage>
</organism>
<dbReference type="EMBL" id="WODA01000002">
    <property type="protein sequence ID" value="MUN05653.1"/>
    <property type="molecule type" value="Genomic_DNA"/>
</dbReference>
<gene>
    <name evidence="1" type="ORF">GLX25_00780</name>
</gene>
<accession>A0A7C9LX08</accession>
<reference evidence="1 2" key="1">
    <citation type="submission" date="2019-11" db="EMBL/GenBank/DDBJ databases">
        <title>Agromyces kandeliae sp. nov., isolated from mangrove soil.</title>
        <authorList>
            <person name="Wang R."/>
        </authorList>
    </citation>
    <scope>NUCLEOTIDE SEQUENCE [LARGE SCALE GENOMIC DNA]</scope>
    <source>
        <strain evidence="1 2">JCM 11431</strain>
    </source>
</reference>
<dbReference type="Proteomes" id="UP000480122">
    <property type="component" value="Unassembled WGS sequence"/>
</dbReference>
<name>A0A7C9LX08_9MICO</name>
<evidence type="ECO:0000313" key="1">
    <source>
        <dbReference type="EMBL" id="MUN05653.1"/>
    </source>
</evidence>
<dbReference type="OrthoDB" id="5008150at2"/>
<comment type="caution">
    <text evidence="1">The sequence shown here is derived from an EMBL/GenBank/DDBJ whole genome shotgun (WGS) entry which is preliminary data.</text>
</comment>
<protein>
    <submittedName>
        <fullName evidence="1">Uncharacterized protein</fullName>
    </submittedName>
</protein>
<proteinExistence type="predicted"/>
<sequence>MSEGDRIAELQRLAYGAGTDDAERAVAAAQLEEIRRGMVGAGAAKAVAGPAGSADERTVADAMDDDARAEFEELLAPVLTEGSGPPPATIGPSTVMRVAGVAAGIALAIGFAAGWATGANFAGAESIPGIPDSSLVFPLDEPEVAPAPAGVPGAGAAIPVEETAAFRIFDREPTAQDLDMDPNLFGHLGMAPDGSRLLVTDAGGSTVHVALTAAGDMCLAVRIDATQGMGACTSDGMFPGGEGLGMRSSVPGLGLYSAWLSADGTVAVSSGAE</sequence>